<evidence type="ECO:0000313" key="13">
    <source>
        <dbReference type="Proteomes" id="UP000632195"/>
    </source>
</evidence>
<evidence type="ECO:0000256" key="2">
    <source>
        <dbReference type="ARBA" id="ARBA00022598"/>
    </source>
</evidence>
<comment type="similarity">
    <text evidence="8 11">Belongs to the QueC family.</text>
</comment>
<evidence type="ECO:0000256" key="6">
    <source>
        <dbReference type="ARBA" id="ARBA00022840"/>
    </source>
</evidence>
<dbReference type="Gene3D" id="3.40.50.620">
    <property type="entry name" value="HUPs"/>
    <property type="match status" value="1"/>
</dbReference>
<dbReference type="GO" id="GO:0008270">
    <property type="term" value="F:zinc ion binding"/>
    <property type="evidence" value="ECO:0007669"/>
    <property type="project" value="UniProtKB-UniRule"/>
</dbReference>
<evidence type="ECO:0000256" key="4">
    <source>
        <dbReference type="ARBA" id="ARBA00022741"/>
    </source>
</evidence>
<evidence type="ECO:0000256" key="11">
    <source>
        <dbReference type="HAMAP-Rule" id="MF_01633"/>
    </source>
</evidence>
<proteinExistence type="inferred from homology"/>
<keyword evidence="2 11" id="KW-0436">Ligase</keyword>
<comment type="cofactor">
    <cofactor evidence="11">
        <name>Zn(2+)</name>
        <dbReference type="ChEBI" id="CHEBI:29105"/>
    </cofactor>
    <text evidence="11">Binds 1 zinc ion per subunit.</text>
</comment>
<evidence type="ECO:0000256" key="7">
    <source>
        <dbReference type="ARBA" id="ARBA00037768"/>
    </source>
</evidence>
<dbReference type="PIRSF" id="PIRSF006293">
    <property type="entry name" value="ExsB"/>
    <property type="match status" value="1"/>
</dbReference>
<dbReference type="CDD" id="cd01995">
    <property type="entry name" value="QueC-like"/>
    <property type="match status" value="1"/>
</dbReference>
<feature type="binding site" evidence="11">
    <location>
        <position position="199"/>
    </location>
    <ligand>
        <name>Zn(2+)</name>
        <dbReference type="ChEBI" id="CHEBI:29105"/>
    </ligand>
</feature>
<comment type="function">
    <text evidence="7 11">Catalyzes the ATP-dependent conversion of 7-carboxy-7-deazaguanine (CDG) to 7-cyano-7-deazaguanine (preQ(0)).</text>
</comment>
<dbReference type="HAMAP" id="MF_01633">
    <property type="entry name" value="QueC"/>
    <property type="match status" value="1"/>
</dbReference>
<evidence type="ECO:0000256" key="5">
    <source>
        <dbReference type="ARBA" id="ARBA00022833"/>
    </source>
</evidence>
<dbReference type="InterPro" id="IPR018317">
    <property type="entry name" value="QueC"/>
</dbReference>
<organism evidence="12 13">
    <name type="scientific">Thermogymnomonas acidicola</name>
    <dbReference type="NCBI Taxonomy" id="399579"/>
    <lineage>
        <taxon>Archaea</taxon>
        <taxon>Methanobacteriati</taxon>
        <taxon>Thermoplasmatota</taxon>
        <taxon>Thermoplasmata</taxon>
        <taxon>Thermoplasmatales</taxon>
        <taxon>Thermogymnomonas</taxon>
    </lineage>
</organism>
<dbReference type="Pfam" id="PF06508">
    <property type="entry name" value="QueC"/>
    <property type="match status" value="1"/>
</dbReference>
<keyword evidence="4 11" id="KW-0547">Nucleotide-binding</keyword>
<keyword evidence="3 11" id="KW-0479">Metal-binding</keyword>
<comment type="catalytic activity">
    <reaction evidence="10 11">
        <text>7-carboxy-7-carbaguanine + NH4(+) + 2 ATP = 7-cyano-7-carbaguanine + 2 AMP + 2 diphosphate + 2 H(+)</text>
        <dbReference type="Rhea" id="RHEA:27982"/>
        <dbReference type="ChEBI" id="CHEBI:15378"/>
        <dbReference type="ChEBI" id="CHEBI:28938"/>
        <dbReference type="ChEBI" id="CHEBI:30616"/>
        <dbReference type="ChEBI" id="CHEBI:33019"/>
        <dbReference type="ChEBI" id="CHEBI:45075"/>
        <dbReference type="ChEBI" id="CHEBI:61036"/>
        <dbReference type="ChEBI" id="CHEBI:456215"/>
        <dbReference type="EC" id="6.3.4.20"/>
    </reaction>
</comment>
<protein>
    <recommendedName>
        <fullName evidence="9 11">7-cyano-7-deazaguanine synthase</fullName>
        <ecNumber evidence="9 11">6.3.4.20</ecNumber>
    </recommendedName>
    <alternativeName>
        <fullName evidence="11">7-cyano-7-carbaguanine synthase</fullName>
    </alternativeName>
    <alternativeName>
        <fullName evidence="11">Archaeosine biosynthesis protein QueC</fullName>
    </alternativeName>
    <alternativeName>
        <fullName evidence="11">PreQ(0) synthase</fullName>
    </alternativeName>
</protein>
<evidence type="ECO:0000256" key="1">
    <source>
        <dbReference type="ARBA" id="ARBA00005061"/>
    </source>
</evidence>
<feature type="binding site" evidence="11">
    <location>
        <position position="188"/>
    </location>
    <ligand>
        <name>Zn(2+)</name>
        <dbReference type="ChEBI" id="CHEBI:29105"/>
    </ligand>
</feature>
<dbReference type="RefSeq" id="WP_229657385.1">
    <property type="nucleotide sequence ID" value="NZ_BMNY01000001.1"/>
</dbReference>
<sequence length="236" mass="26025">MTSALVLLSGGLDSTTVLAYALKKGYDVATLSFDYGQRHNIELLSSRSVADFYGVENTVFKIDLRQVGGSSLTSEMPVEKRDIEKIGESVPNTYVPGRNTIFLSVAAAIAEVRGIDRIMIGANAIDYSGYPDCRPAYFSAMERALSLGTRIGNEKGFHIEVPLQYLSKAEIIRLGSSLGAPYHLTTSCYEGKRPACGRCDSCQLRLRGFMEAGLRDPLEYESFPEFYSEYLKKGRP</sequence>
<accession>A0AA37F940</accession>
<dbReference type="PANTHER" id="PTHR42914">
    <property type="entry name" value="7-CYANO-7-DEAZAGUANINE SYNTHASE"/>
    <property type="match status" value="1"/>
</dbReference>
<evidence type="ECO:0000256" key="3">
    <source>
        <dbReference type="ARBA" id="ARBA00022723"/>
    </source>
</evidence>
<evidence type="ECO:0000256" key="10">
    <source>
        <dbReference type="ARBA" id="ARBA00047890"/>
    </source>
</evidence>
<keyword evidence="13" id="KW-1185">Reference proteome</keyword>
<dbReference type="InterPro" id="IPR014729">
    <property type="entry name" value="Rossmann-like_a/b/a_fold"/>
</dbReference>
<dbReference type="SUPFAM" id="SSF52402">
    <property type="entry name" value="Adenine nucleotide alpha hydrolases-like"/>
    <property type="match status" value="1"/>
</dbReference>
<dbReference type="PANTHER" id="PTHR42914:SF1">
    <property type="entry name" value="7-CYANO-7-DEAZAGUANINE SYNTHASE"/>
    <property type="match status" value="1"/>
</dbReference>
<dbReference type="GO" id="GO:0005524">
    <property type="term" value="F:ATP binding"/>
    <property type="evidence" value="ECO:0007669"/>
    <property type="project" value="UniProtKB-UniRule"/>
</dbReference>
<name>A0AA37F940_9ARCH</name>
<reference evidence="12" key="1">
    <citation type="journal article" date="2014" name="Int. J. Syst. Evol. Microbiol.">
        <title>Complete genome sequence of Corynebacterium casei LMG S-19264T (=DSM 44701T), isolated from a smear-ripened cheese.</title>
        <authorList>
            <consortium name="US DOE Joint Genome Institute (JGI-PGF)"/>
            <person name="Walter F."/>
            <person name="Albersmeier A."/>
            <person name="Kalinowski J."/>
            <person name="Ruckert C."/>
        </authorList>
    </citation>
    <scope>NUCLEOTIDE SEQUENCE</scope>
    <source>
        <strain evidence="12">JCM 13583</strain>
    </source>
</reference>
<keyword evidence="6 11" id="KW-0067">ATP-binding</keyword>
<evidence type="ECO:0000313" key="12">
    <source>
        <dbReference type="EMBL" id="GGM65833.1"/>
    </source>
</evidence>
<dbReference type="AlphaFoldDB" id="A0AA37F940"/>
<feature type="binding site" evidence="11">
    <location>
        <position position="196"/>
    </location>
    <ligand>
        <name>Zn(2+)</name>
        <dbReference type="ChEBI" id="CHEBI:29105"/>
    </ligand>
</feature>
<feature type="binding site" evidence="11">
    <location>
        <begin position="8"/>
        <end position="18"/>
    </location>
    <ligand>
        <name>ATP</name>
        <dbReference type="ChEBI" id="CHEBI:30616"/>
    </ligand>
</feature>
<dbReference type="GO" id="GO:0016879">
    <property type="term" value="F:ligase activity, forming carbon-nitrogen bonds"/>
    <property type="evidence" value="ECO:0007669"/>
    <property type="project" value="UniProtKB-UniRule"/>
</dbReference>
<gene>
    <name evidence="11 12" type="primary">queC</name>
    <name evidence="12" type="ORF">GCM10007108_00120</name>
</gene>
<comment type="pathway">
    <text evidence="1 11">Purine metabolism; 7-cyano-7-deazaguanine biosynthesis.</text>
</comment>
<reference evidence="12" key="2">
    <citation type="submission" date="2022-09" db="EMBL/GenBank/DDBJ databases">
        <authorList>
            <person name="Sun Q."/>
            <person name="Ohkuma M."/>
        </authorList>
    </citation>
    <scope>NUCLEOTIDE SEQUENCE</scope>
    <source>
        <strain evidence="12">JCM 13583</strain>
    </source>
</reference>
<evidence type="ECO:0000256" key="8">
    <source>
        <dbReference type="ARBA" id="ARBA00037993"/>
    </source>
</evidence>
<comment type="caution">
    <text evidence="12">The sequence shown here is derived from an EMBL/GenBank/DDBJ whole genome shotgun (WGS) entry which is preliminary data.</text>
</comment>
<evidence type="ECO:0000256" key="9">
    <source>
        <dbReference type="ARBA" id="ARBA00039149"/>
    </source>
</evidence>
<keyword evidence="5 11" id="KW-0862">Zinc</keyword>
<dbReference type="NCBIfam" id="TIGR00364">
    <property type="entry name" value="7-cyano-7-deazaguanine synthase QueC"/>
    <property type="match status" value="1"/>
</dbReference>
<dbReference type="Proteomes" id="UP000632195">
    <property type="component" value="Unassembled WGS sequence"/>
</dbReference>
<dbReference type="EC" id="6.3.4.20" evidence="9 11"/>
<dbReference type="EMBL" id="BMNY01000001">
    <property type="protein sequence ID" value="GGM65833.1"/>
    <property type="molecule type" value="Genomic_DNA"/>
</dbReference>
<feature type="binding site" evidence="11">
    <location>
        <position position="202"/>
    </location>
    <ligand>
        <name>Zn(2+)</name>
        <dbReference type="ChEBI" id="CHEBI:29105"/>
    </ligand>
</feature>